<protein>
    <recommendedName>
        <fullName evidence="6 14">Alpha-amylase</fullName>
        <ecNumber evidence="6 14">3.2.1.1</ecNumber>
    </recommendedName>
</protein>
<comment type="cofactor">
    <cofactor evidence="3">
        <name>chloride</name>
        <dbReference type="ChEBI" id="CHEBI:17996"/>
    </cofactor>
</comment>
<evidence type="ECO:0000256" key="5">
    <source>
        <dbReference type="ARBA" id="ARBA00011245"/>
    </source>
</evidence>
<evidence type="ECO:0000259" key="15">
    <source>
        <dbReference type="SMART" id="SM00632"/>
    </source>
</evidence>
<evidence type="ECO:0000256" key="13">
    <source>
        <dbReference type="RuleBase" id="RU003615"/>
    </source>
</evidence>
<dbReference type="PRINTS" id="PR00110">
    <property type="entry name" value="ALPHAAMYLASE"/>
</dbReference>
<dbReference type="InterPro" id="IPR017853">
    <property type="entry name" value="GH"/>
</dbReference>
<reference evidence="18" key="1">
    <citation type="submission" date="2025-08" db="UniProtKB">
        <authorList>
            <consortium name="RefSeq"/>
        </authorList>
    </citation>
    <scope>IDENTIFICATION</scope>
    <source>
        <tissue evidence="18">Muscle</tissue>
    </source>
</reference>
<evidence type="ECO:0000256" key="14">
    <source>
        <dbReference type="RuleBase" id="RU361134"/>
    </source>
</evidence>
<evidence type="ECO:0000256" key="8">
    <source>
        <dbReference type="ARBA" id="ARBA00022801"/>
    </source>
</evidence>
<dbReference type="SMART" id="SM00632">
    <property type="entry name" value="Aamy_C"/>
    <property type="match status" value="1"/>
</dbReference>
<comment type="cofactor">
    <cofactor evidence="2">
        <name>Ca(2+)</name>
        <dbReference type="ChEBI" id="CHEBI:29108"/>
    </cofactor>
</comment>
<comment type="similarity">
    <text evidence="4 13">Belongs to the glycosyl hydrolase 13 family.</text>
</comment>
<evidence type="ECO:0000313" key="18">
    <source>
        <dbReference type="RefSeq" id="XP_013787255.2"/>
    </source>
</evidence>
<dbReference type="Pfam" id="PF02806">
    <property type="entry name" value="Alpha-amylase_C"/>
    <property type="match status" value="1"/>
</dbReference>
<keyword evidence="7" id="KW-0479">Metal-binding</keyword>
<dbReference type="SUPFAM" id="SSF51445">
    <property type="entry name" value="(Trans)glycosidases"/>
    <property type="match status" value="1"/>
</dbReference>
<dbReference type="Gene3D" id="2.60.40.1180">
    <property type="entry name" value="Golgi alpha-mannosidase II"/>
    <property type="match status" value="1"/>
</dbReference>
<evidence type="ECO:0000256" key="3">
    <source>
        <dbReference type="ARBA" id="ARBA00001923"/>
    </source>
</evidence>
<dbReference type="InterPro" id="IPR006047">
    <property type="entry name" value="GH13_cat_dom"/>
</dbReference>
<dbReference type="CDD" id="cd11317">
    <property type="entry name" value="AmyAc_bac_euk_AmyA"/>
    <property type="match status" value="1"/>
</dbReference>
<gene>
    <name evidence="18" type="primary">LOC106471211</name>
</gene>
<dbReference type="InterPro" id="IPR006048">
    <property type="entry name" value="A-amylase/branching_C"/>
</dbReference>
<dbReference type="Pfam" id="PF00128">
    <property type="entry name" value="Alpha-amylase"/>
    <property type="match status" value="1"/>
</dbReference>
<evidence type="ECO:0000256" key="2">
    <source>
        <dbReference type="ARBA" id="ARBA00001913"/>
    </source>
</evidence>
<dbReference type="GeneID" id="106471211"/>
<comment type="catalytic activity">
    <reaction evidence="1 14">
        <text>Endohydrolysis of (1-&gt;4)-alpha-D-glucosidic linkages in polysaccharides containing three or more (1-&gt;4)-alpha-linked D-glucose units.</text>
        <dbReference type="EC" id="3.2.1.1"/>
    </reaction>
</comment>
<dbReference type="EC" id="3.2.1.1" evidence="6 14"/>
<comment type="subunit">
    <text evidence="5">Monomer.</text>
</comment>
<dbReference type="SUPFAM" id="SSF51011">
    <property type="entry name" value="Glycosyl hydrolase domain"/>
    <property type="match status" value="1"/>
</dbReference>
<evidence type="ECO:0000256" key="6">
    <source>
        <dbReference type="ARBA" id="ARBA00012595"/>
    </source>
</evidence>
<evidence type="ECO:0000256" key="12">
    <source>
        <dbReference type="ARBA" id="ARBA00023295"/>
    </source>
</evidence>
<dbReference type="InterPro" id="IPR013780">
    <property type="entry name" value="Glyco_hydro_b"/>
</dbReference>
<evidence type="ECO:0000259" key="16">
    <source>
        <dbReference type="SMART" id="SM00642"/>
    </source>
</evidence>
<evidence type="ECO:0000256" key="10">
    <source>
        <dbReference type="ARBA" id="ARBA00023214"/>
    </source>
</evidence>
<dbReference type="RefSeq" id="XP_013787255.2">
    <property type="nucleotide sequence ID" value="XM_013931801.2"/>
</dbReference>
<dbReference type="InterPro" id="IPR031319">
    <property type="entry name" value="A-amylase_C"/>
</dbReference>
<keyword evidence="17" id="KW-1185">Reference proteome</keyword>
<keyword evidence="10" id="KW-0868">Chloride</keyword>
<keyword evidence="12 14" id="KW-0326">Glycosidase</keyword>
<proteinExistence type="inferred from homology"/>
<keyword evidence="9" id="KW-0106">Calcium</keyword>
<evidence type="ECO:0000256" key="11">
    <source>
        <dbReference type="ARBA" id="ARBA00023277"/>
    </source>
</evidence>
<accession>A0ABM1BRI2</accession>
<keyword evidence="8 14" id="KW-0378">Hydrolase</keyword>
<keyword evidence="11 14" id="KW-0119">Carbohydrate metabolism</keyword>
<dbReference type="InterPro" id="IPR006046">
    <property type="entry name" value="Alpha_amylase"/>
</dbReference>
<dbReference type="Gene3D" id="3.20.20.80">
    <property type="entry name" value="Glycosidases"/>
    <property type="match status" value="1"/>
</dbReference>
<evidence type="ECO:0000256" key="1">
    <source>
        <dbReference type="ARBA" id="ARBA00000548"/>
    </source>
</evidence>
<organism evidence="17 18">
    <name type="scientific">Limulus polyphemus</name>
    <name type="common">Atlantic horseshoe crab</name>
    <dbReference type="NCBI Taxonomy" id="6850"/>
    <lineage>
        <taxon>Eukaryota</taxon>
        <taxon>Metazoa</taxon>
        <taxon>Ecdysozoa</taxon>
        <taxon>Arthropoda</taxon>
        <taxon>Chelicerata</taxon>
        <taxon>Merostomata</taxon>
        <taxon>Xiphosura</taxon>
        <taxon>Limulidae</taxon>
        <taxon>Limulus</taxon>
    </lineage>
</organism>
<name>A0ABM1BRI2_LIMPO</name>
<evidence type="ECO:0000256" key="4">
    <source>
        <dbReference type="ARBA" id="ARBA00008061"/>
    </source>
</evidence>
<sequence>MVTRCNNAGVRIYVDVVINHMTGDIGAGHGTAGSYFDPGAQKYDGVPYSYLDFNSKEKCQTRSGNIESYHDANQVRNCKLEGLNDLDLSKGYVRGKITDYMNKLIDIGVAGFRVDASKHMWPGDLQAIFGSLKDLNPKWFRSNTRPFIVMEVIDMGGEAVSAKEYTHLGRVTEFRYGFKLGNVVRKNGGEKMQYLKNFGQPWGFVEGNNALVFIDNHDNQRGHGAGGFGVILTHFDSRMYKMATAFMLAWSYGFPRLMSSYSWPRQIEGGKDKNDWIGPPSDNFNTKPVIRNPDLTCGNGWVCEHRWRQMYNMVRFRNAAGLSKMTNWWDNGGNQIAFSRENKGFIAINNEDYTLDKQLQTGLPSGTYCDVISGNKEGDRCSGRTVKVDSYGNAKIHIDNKWEDPMIAIHIEAKL</sequence>
<evidence type="ECO:0000256" key="7">
    <source>
        <dbReference type="ARBA" id="ARBA00022723"/>
    </source>
</evidence>
<dbReference type="Proteomes" id="UP000694941">
    <property type="component" value="Unplaced"/>
</dbReference>
<dbReference type="SMART" id="SM00642">
    <property type="entry name" value="Aamy"/>
    <property type="match status" value="1"/>
</dbReference>
<evidence type="ECO:0000313" key="17">
    <source>
        <dbReference type="Proteomes" id="UP000694941"/>
    </source>
</evidence>
<feature type="domain" description="Alpha-amylase C-terminal" evidence="15">
    <location>
        <begin position="326"/>
        <end position="414"/>
    </location>
</feature>
<evidence type="ECO:0000256" key="9">
    <source>
        <dbReference type="ARBA" id="ARBA00022837"/>
    </source>
</evidence>
<dbReference type="PANTHER" id="PTHR43447">
    <property type="entry name" value="ALPHA-AMYLASE"/>
    <property type="match status" value="1"/>
</dbReference>
<feature type="domain" description="Glycosyl hydrolase family 13 catalytic" evidence="16">
    <location>
        <begin position="1"/>
        <end position="317"/>
    </location>
</feature>